<name>A0A4Y9K052_9PAST</name>
<dbReference type="GO" id="GO:0005829">
    <property type="term" value="C:cytosol"/>
    <property type="evidence" value="ECO:0007669"/>
    <property type="project" value="TreeGrafter"/>
</dbReference>
<protein>
    <submittedName>
        <fullName evidence="3">BolA family transcriptional regulator</fullName>
    </submittedName>
</protein>
<evidence type="ECO:0000256" key="1">
    <source>
        <dbReference type="ARBA" id="ARBA00005578"/>
    </source>
</evidence>
<accession>A0A4Y9K052</accession>
<dbReference type="SUPFAM" id="SSF82657">
    <property type="entry name" value="BolA-like"/>
    <property type="match status" value="1"/>
</dbReference>
<comment type="caution">
    <text evidence="3">The sequence shown here is derived from an EMBL/GenBank/DDBJ whole genome shotgun (WGS) entry which is preliminary data.</text>
</comment>
<gene>
    <name evidence="3" type="ORF">E4T80_06755</name>
</gene>
<dbReference type="PANTHER" id="PTHR46229:SF2">
    <property type="entry name" value="BOLA-LIKE PROTEIN 1"/>
    <property type="match status" value="1"/>
</dbReference>
<comment type="similarity">
    <text evidence="1 2">Belongs to the BolA/IbaG family.</text>
</comment>
<evidence type="ECO:0000313" key="3">
    <source>
        <dbReference type="EMBL" id="TFV10115.1"/>
    </source>
</evidence>
<sequence>MFVEKCIIEKLTEKFVPQVLIIENESHKHSSGRGAESHFKVILVSDYFEPLRAVARHQAVYQTLSVELENGVHALALHLYTPNEWREWGENAPLSPNCVGVGQ</sequence>
<dbReference type="InterPro" id="IPR050961">
    <property type="entry name" value="BolA/IbaG_stress_morph_reg"/>
</dbReference>
<dbReference type="Proteomes" id="UP000297396">
    <property type="component" value="Unassembled WGS sequence"/>
</dbReference>
<dbReference type="InterPro" id="IPR036065">
    <property type="entry name" value="BolA-like_sf"/>
</dbReference>
<evidence type="ECO:0000256" key="2">
    <source>
        <dbReference type="RuleBase" id="RU003860"/>
    </source>
</evidence>
<dbReference type="Gene3D" id="3.30.300.90">
    <property type="entry name" value="BolA-like"/>
    <property type="match status" value="1"/>
</dbReference>
<organism evidence="3 4">
    <name type="scientific">Muribacter muris</name>
    <dbReference type="NCBI Taxonomy" id="67855"/>
    <lineage>
        <taxon>Bacteria</taxon>
        <taxon>Pseudomonadati</taxon>
        <taxon>Pseudomonadota</taxon>
        <taxon>Gammaproteobacteria</taxon>
        <taxon>Pasteurellales</taxon>
        <taxon>Pasteurellaceae</taxon>
        <taxon>Muribacter</taxon>
    </lineage>
</organism>
<dbReference type="GO" id="GO:0006351">
    <property type="term" value="P:DNA-templated transcription"/>
    <property type="evidence" value="ECO:0007669"/>
    <property type="project" value="TreeGrafter"/>
</dbReference>
<dbReference type="EMBL" id="SPPA01000013">
    <property type="protein sequence ID" value="TFV10115.1"/>
    <property type="molecule type" value="Genomic_DNA"/>
</dbReference>
<dbReference type="InterPro" id="IPR002634">
    <property type="entry name" value="BolA"/>
</dbReference>
<dbReference type="RefSeq" id="WP_135056599.1">
    <property type="nucleotide sequence ID" value="NZ_JADGLC010000013.1"/>
</dbReference>
<reference evidence="3 4" key="1">
    <citation type="submission" date="2019-03" db="EMBL/GenBank/DDBJ databases">
        <title>Diversity of the mouse oral microbiome.</title>
        <authorList>
            <person name="Joseph S."/>
            <person name="Aduse-Opoku J."/>
            <person name="Curtis M."/>
            <person name="Wade W."/>
            <person name="Hashim A."/>
        </authorList>
    </citation>
    <scope>NUCLEOTIDE SEQUENCE [LARGE SCALE GENOMIC DNA]</scope>
    <source>
        <strain evidence="3 4">WT12</strain>
    </source>
</reference>
<dbReference type="Pfam" id="PF01722">
    <property type="entry name" value="BolA"/>
    <property type="match status" value="1"/>
</dbReference>
<dbReference type="OrthoDB" id="9801469at2"/>
<evidence type="ECO:0000313" key="4">
    <source>
        <dbReference type="Proteomes" id="UP000297396"/>
    </source>
</evidence>
<proteinExistence type="inferred from homology"/>
<dbReference type="PANTHER" id="PTHR46229">
    <property type="entry name" value="BOLA TRANSCRIPTION REGULATOR"/>
    <property type="match status" value="1"/>
</dbReference>
<dbReference type="AlphaFoldDB" id="A0A4Y9K052"/>
<dbReference type="PIRSF" id="PIRSF003113">
    <property type="entry name" value="BolA"/>
    <property type="match status" value="1"/>
</dbReference>